<evidence type="ECO:0000313" key="12">
    <source>
        <dbReference type="Proteomes" id="UP001560296"/>
    </source>
</evidence>
<dbReference type="InterPro" id="IPR001270">
    <property type="entry name" value="ClpA/B"/>
</dbReference>
<dbReference type="InterPro" id="IPR027417">
    <property type="entry name" value="P-loop_NTPase"/>
</dbReference>
<dbReference type="Proteomes" id="UP001560296">
    <property type="component" value="Unassembled WGS sequence"/>
</dbReference>
<dbReference type="InterPro" id="IPR004176">
    <property type="entry name" value="Clp_R_N"/>
</dbReference>
<dbReference type="InterPro" id="IPR028299">
    <property type="entry name" value="ClpA/B_CS2"/>
</dbReference>
<dbReference type="InterPro" id="IPR017729">
    <property type="entry name" value="ATPase_T6SS_ClpV1"/>
</dbReference>
<evidence type="ECO:0000259" key="10">
    <source>
        <dbReference type="SMART" id="SM01086"/>
    </source>
</evidence>
<evidence type="ECO:0000256" key="7">
    <source>
        <dbReference type="SAM" id="Coils"/>
    </source>
</evidence>
<dbReference type="InterPro" id="IPR003593">
    <property type="entry name" value="AAA+_ATPase"/>
</dbReference>
<keyword evidence="2" id="KW-0677">Repeat</keyword>
<dbReference type="Pfam" id="PF17871">
    <property type="entry name" value="AAA_lid_9"/>
    <property type="match status" value="1"/>
</dbReference>
<dbReference type="InterPro" id="IPR003959">
    <property type="entry name" value="ATPase_AAA_core"/>
</dbReference>
<proteinExistence type="inferred from homology"/>
<dbReference type="RefSeq" id="WP_369285659.1">
    <property type="nucleotide sequence ID" value="NZ_JBFTEG010000001.1"/>
</dbReference>
<dbReference type="InterPro" id="IPR019489">
    <property type="entry name" value="Clp_ATPase_C"/>
</dbReference>
<keyword evidence="4 6" id="KW-0067">ATP-binding</keyword>
<gene>
    <name evidence="11" type="primary">tssH</name>
    <name evidence="11" type="synonym">clpV</name>
    <name evidence="11" type="ORF">AB5S05_01600</name>
</gene>
<dbReference type="Pfam" id="PF02861">
    <property type="entry name" value="Clp_N"/>
    <property type="match status" value="1"/>
</dbReference>
<evidence type="ECO:0000256" key="1">
    <source>
        <dbReference type="ARBA" id="ARBA00008675"/>
    </source>
</evidence>
<dbReference type="Pfam" id="PF00004">
    <property type="entry name" value="AAA"/>
    <property type="match status" value="1"/>
</dbReference>
<keyword evidence="5 6" id="KW-0143">Chaperone</keyword>
<dbReference type="Pfam" id="PF10431">
    <property type="entry name" value="ClpB_D2-small"/>
    <property type="match status" value="1"/>
</dbReference>
<dbReference type="SMART" id="SM00382">
    <property type="entry name" value="AAA"/>
    <property type="match status" value="2"/>
</dbReference>
<comment type="caution">
    <text evidence="11">The sequence shown here is derived from an EMBL/GenBank/DDBJ whole genome shotgun (WGS) entry which is preliminary data.</text>
</comment>
<dbReference type="Gene3D" id="3.40.50.300">
    <property type="entry name" value="P-loop containing nucleotide triphosphate hydrolases"/>
    <property type="match status" value="3"/>
</dbReference>
<dbReference type="CDD" id="cd00009">
    <property type="entry name" value="AAA"/>
    <property type="match status" value="1"/>
</dbReference>
<protein>
    <submittedName>
        <fullName evidence="11">Type VI secretion system ATPase TssH</fullName>
    </submittedName>
</protein>
<dbReference type="PROSITE" id="PS00871">
    <property type="entry name" value="CLPAB_2"/>
    <property type="match status" value="1"/>
</dbReference>
<dbReference type="PANTHER" id="PTHR11638">
    <property type="entry name" value="ATP-DEPENDENT CLP PROTEASE"/>
    <property type="match status" value="1"/>
</dbReference>
<dbReference type="Gene3D" id="1.10.8.60">
    <property type="match status" value="1"/>
</dbReference>
<name>A0ABV3YN50_9PSED</name>
<evidence type="ECO:0000313" key="11">
    <source>
        <dbReference type="EMBL" id="MEX6500743.1"/>
    </source>
</evidence>
<dbReference type="NCBIfam" id="TIGR03345">
    <property type="entry name" value="VI_ClpV1"/>
    <property type="match status" value="1"/>
</dbReference>
<feature type="domain" description="AAA+ ATPase" evidence="9">
    <location>
        <begin position="203"/>
        <end position="348"/>
    </location>
</feature>
<feature type="region of interest" description="Disordered" evidence="8">
    <location>
        <begin position="488"/>
        <end position="508"/>
    </location>
</feature>
<dbReference type="SMART" id="SM01086">
    <property type="entry name" value="ClpB_D2-small"/>
    <property type="match status" value="1"/>
</dbReference>
<feature type="coiled-coil region" evidence="7">
    <location>
        <begin position="417"/>
        <end position="469"/>
    </location>
</feature>
<dbReference type="CDD" id="cd19499">
    <property type="entry name" value="RecA-like_ClpB_Hsp104-like"/>
    <property type="match status" value="1"/>
</dbReference>
<evidence type="ECO:0000256" key="3">
    <source>
        <dbReference type="ARBA" id="ARBA00022741"/>
    </source>
</evidence>
<dbReference type="InterPro" id="IPR041546">
    <property type="entry name" value="ClpA/ClpB_AAA_lid"/>
</dbReference>
<evidence type="ECO:0000256" key="2">
    <source>
        <dbReference type="ARBA" id="ARBA00022737"/>
    </source>
</evidence>
<keyword evidence="3 6" id="KW-0547">Nucleotide-binding</keyword>
<evidence type="ECO:0000256" key="6">
    <source>
        <dbReference type="RuleBase" id="RU004432"/>
    </source>
</evidence>
<dbReference type="PROSITE" id="PS00870">
    <property type="entry name" value="CLPAB_1"/>
    <property type="match status" value="1"/>
</dbReference>
<dbReference type="Pfam" id="PF07724">
    <property type="entry name" value="AAA_2"/>
    <property type="match status" value="1"/>
</dbReference>
<dbReference type="PANTHER" id="PTHR11638:SF181">
    <property type="entry name" value="ATPASE SUBUNIT OF ATP-DEPENDENT PROTEASE"/>
    <property type="match status" value="1"/>
</dbReference>
<evidence type="ECO:0000256" key="4">
    <source>
        <dbReference type="ARBA" id="ARBA00022840"/>
    </source>
</evidence>
<organism evidence="11 12">
    <name type="scientific">Pseudomonas zhanjiangensis</name>
    <dbReference type="NCBI Taxonomy" id="3239015"/>
    <lineage>
        <taxon>Bacteria</taxon>
        <taxon>Pseudomonadati</taxon>
        <taxon>Pseudomonadota</taxon>
        <taxon>Gammaproteobacteria</taxon>
        <taxon>Pseudomonadales</taxon>
        <taxon>Pseudomonadaceae</taxon>
        <taxon>Pseudomonas</taxon>
    </lineage>
</organism>
<dbReference type="PRINTS" id="PR00300">
    <property type="entry name" value="CLPPROTEASEA"/>
</dbReference>
<keyword evidence="12" id="KW-1185">Reference proteome</keyword>
<dbReference type="InterPro" id="IPR018368">
    <property type="entry name" value="ClpA/B_CS1"/>
</dbReference>
<dbReference type="Gene3D" id="1.10.1780.10">
    <property type="entry name" value="Clp, N-terminal domain"/>
    <property type="match status" value="1"/>
</dbReference>
<sequence length="872" mass="94790">MINVDLQQLVQALDAATKRDLESAAERCVVRGGSKILVEDLLLGLLERPDGLLGRALQDAEVDPGELASALQPRGEHSESRNPVFSAELVQWLQDALLVANLELGQSQVEQAALILALLRNPLRYAGSHYQALLTKLNAERLREFALAQQPQQAAGKPAGGGESNLARFTHNFTQQARDGKLDPVLCRDGAIRQMIDILARRRKSNPIVVGEAGVGKTAIVEGLALRIAAGEVPEALKGVELLCLDLGLLQAGASIKGEFERRLQGVIDEVKASPKPVILFIDEAHTLIGAGGQAGSGDAANLLKPALARGELRTIAATTWSEYKKYFEKDPALARRFQPVQLHEPSVEEAVTILRGLAPVYEKSHGIYLRDDAVVAAAELSARYLAGRQLPDKAVDVLDTACARVRISLAAAPEALERLRGEIAEGERQGEALRRDLDAGLAIDGDGLDQLENRLLSARAELEQIETRWSEQRGLAERLLDLRKQCAHARQAPSATSEPQDPAEGEAPPALEQLEAQLREVQQELAAAQADERLVSFEVCPRLVAEVISHWTGVPLSQLAREHNSKVLSFAGDLRQRLRGQEQAIESLDRAMRATAAGLNRADAPVGVFLLVGPSGVGKTETALALADLLYGGERFLTTINMSEFQEKHTVSRLIGAPPGYVGYGEGGMLTEAVRQKPYSVVLLDEVEKADPEVMNVFYQIFDKGVANDGEGREINFRNTLILMTSNLASERIAGLCQDGRRPAAEDLEQAIRPTLSQHFKPALLGRMRVVPYYPVDGAVLGELVALKLARFAERLAHRQLQFSHCAALVDNLAERCSHGDSGARLIDHLIDRHLQPQVVDRLLDAMARGEQLQRVHATLDGEGAVICEFA</sequence>
<evidence type="ECO:0000259" key="9">
    <source>
        <dbReference type="SMART" id="SM00382"/>
    </source>
</evidence>
<dbReference type="SUPFAM" id="SSF81923">
    <property type="entry name" value="Double Clp-N motif"/>
    <property type="match status" value="1"/>
</dbReference>
<feature type="domain" description="AAA+ ATPase" evidence="9">
    <location>
        <begin position="606"/>
        <end position="765"/>
    </location>
</feature>
<reference evidence="11 12" key="1">
    <citation type="submission" date="2024-07" db="EMBL/GenBank/DDBJ databases">
        <authorList>
            <person name="Li M."/>
        </authorList>
    </citation>
    <scope>NUCLEOTIDE SEQUENCE [LARGE SCALE GENOMIC DNA]</scope>
    <source>
        <strain evidence="11 12">25A3E</strain>
    </source>
</reference>
<dbReference type="SUPFAM" id="SSF52540">
    <property type="entry name" value="P-loop containing nucleoside triphosphate hydrolases"/>
    <property type="match status" value="2"/>
</dbReference>
<accession>A0ABV3YN50</accession>
<comment type="similarity">
    <text evidence="1 6">Belongs to the ClpA/ClpB family.</text>
</comment>
<feature type="domain" description="Clp ATPase C-terminal" evidence="10">
    <location>
        <begin position="777"/>
        <end position="867"/>
    </location>
</feature>
<evidence type="ECO:0000256" key="8">
    <source>
        <dbReference type="SAM" id="MobiDB-lite"/>
    </source>
</evidence>
<dbReference type="InterPro" id="IPR050130">
    <property type="entry name" value="ClpA_ClpB"/>
</dbReference>
<dbReference type="InterPro" id="IPR036628">
    <property type="entry name" value="Clp_N_dom_sf"/>
</dbReference>
<keyword evidence="7" id="KW-0175">Coiled coil</keyword>
<dbReference type="EMBL" id="JBFTEG010000001">
    <property type="protein sequence ID" value="MEX6500743.1"/>
    <property type="molecule type" value="Genomic_DNA"/>
</dbReference>
<evidence type="ECO:0000256" key="5">
    <source>
        <dbReference type="ARBA" id="ARBA00023186"/>
    </source>
</evidence>